<keyword evidence="2" id="KW-1185">Reference proteome</keyword>
<dbReference type="EMBL" id="RAQM01000009">
    <property type="protein sequence ID" value="RKF03594.1"/>
    <property type="molecule type" value="Genomic_DNA"/>
</dbReference>
<dbReference type="AlphaFoldDB" id="A0A420E0G4"/>
<gene>
    <name evidence="1" type="ORF">C8N26_1984</name>
</gene>
<evidence type="ECO:0000313" key="2">
    <source>
        <dbReference type="Proteomes" id="UP000285780"/>
    </source>
</evidence>
<dbReference type="RefSeq" id="WP_120187119.1">
    <property type="nucleotide sequence ID" value="NZ_RAQM01000009.1"/>
</dbReference>
<protein>
    <submittedName>
        <fullName evidence="1">Uncharacterized protein</fullName>
    </submittedName>
</protein>
<evidence type="ECO:0000313" key="1">
    <source>
        <dbReference type="EMBL" id="RKF03594.1"/>
    </source>
</evidence>
<sequence length="134" mass="15688">MEKYRYTKSKGWFHTGEISFNVKGIDFYKGIKKGNVIDASTAVSMKTTIQTNVDTWLKYPSIQKNIKFLRDGLSSKGLSDPNNKLNMFFEKAEIHIYMKKANITDNLKTEWINKLKTEYPDIDFEIKTLEDYIK</sequence>
<comment type="caution">
    <text evidence="1">The sequence shown here is derived from an EMBL/GenBank/DDBJ whole genome shotgun (WGS) entry which is preliminary data.</text>
</comment>
<proteinExistence type="predicted"/>
<reference evidence="1 2" key="1">
    <citation type="submission" date="2018-09" db="EMBL/GenBank/DDBJ databases">
        <title>Genomic Encyclopedia of Archaeal and Bacterial Type Strains, Phase II (KMG-II): from individual species to whole genera.</title>
        <authorList>
            <person name="Goeker M."/>
        </authorList>
    </citation>
    <scope>NUCLEOTIDE SEQUENCE [LARGE SCALE GENOMIC DNA]</scope>
    <source>
        <strain evidence="1 2">DSM 16505</strain>
    </source>
</reference>
<accession>A0A420E0G4</accession>
<dbReference type="Proteomes" id="UP000285780">
    <property type="component" value="Unassembled WGS sequence"/>
</dbReference>
<name>A0A420E0G4_9FLAO</name>
<organism evidence="1 2">
    <name type="scientific">Tenacibaculum lutimaris</name>
    <dbReference type="NCBI Taxonomy" id="285258"/>
    <lineage>
        <taxon>Bacteria</taxon>
        <taxon>Pseudomonadati</taxon>
        <taxon>Bacteroidota</taxon>
        <taxon>Flavobacteriia</taxon>
        <taxon>Flavobacteriales</taxon>
        <taxon>Flavobacteriaceae</taxon>
        <taxon>Tenacibaculum</taxon>
    </lineage>
</organism>